<feature type="compositionally biased region" description="Polar residues" evidence="1">
    <location>
        <begin position="30"/>
        <end position="39"/>
    </location>
</feature>
<dbReference type="Proteomes" id="UP000481876">
    <property type="component" value="Unassembled WGS sequence"/>
</dbReference>
<comment type="caution">
    <text evidence="2">The sequence shown here is derived from an EMBL/GenBank/DDBJ whole genome shotgun (WGS) entry which is preliminary data.</text>
</comment>
<name>A0A011UJI7_BRUAN</name>
<dbReference type="EMBL" id="WBWS01000031">
    <property type="protein sequence ID" value="KAB2762075.1"/>
    <property type="molecule type" value="Genomic_DNA"/>
</dbReference>
<evidence type="ECO:0000313" key="3">
    <source>
        <dbReference type="Proteomes" id="UP000481876"/>
    </source>
</evidence>
<dbReference type="Pfam" id="PF10636">
    <property type="entry name" value="hemP"/>
    <property type="match status" value="1"/>
</dbReference>
<evidence type="ECO:0000256" key="1">
    <source>
        <dbReference type="SAM" id="MobiDB-lite"/>
    </source>
</evidence>
<evidence type="ECO:0000313" key="2">
    <source>
        <dbReference type="EMBL" id="KAB2762075.1"/>
    </source>
</evidence>
<proteinExistence type="predicted"/>
<feature type="region of interest" description="Disordered" evidence="1">
    <location>
        <begin position="27"/>
        <end position="53"/>
    </location>
</feature>
<accession>A0A011UJI7</accession>
<gene>
    <name evidence="2" type="ORF">F9L04_22570</name>
</gene>
<organism evidence="2 3">
    <name type="scientific">Brucella anthropi</name>
    <name type="common">Ochrobactrum anthropi</name>
    <dbReference type="NCBI Taxonomy" id="529"/>
    <lineage>
        <taxon>Bacteria</taxon>
        <taxon>Pseudomonadati</taxon>
        <taxon>Pseudomonadota</taxon>
        <taxon>Alphaproteobacteria</taxon>
        <taxon>Hyphomicrobiales</taxon>
        <taxon>Brucellaceae</taxon>
        <taxon>Brucella/Ochrobactrum group</taxon>
        <taxon>Brucella</taxon>
    </lineage>
</organism>
<reference evidence="2 3" key="1">
    <citation type="submission" date="2019-09" db="EMBL/GenBank/DDBJ databases">
        <title>Taxonomic organization of the family Brucellaceae based on a phylogenomic approach.</title>
        <authorList>
            <person name="Leclercq S."/>
            <person name="Cloeckaert A."/>
            <person name="Zygmunt M.S."/>
        </authorList>
    </citation>
    <scope>NUCLEOTIDE SEQUENCE [LARGE SCALE GENOMIC DNA]</scope>
    <source>
        <strain evidence="2 3">LMG 3313</strain>
    </source>
</reference>
<dbReference type="AlphaFoldDB" id="A0A011UJI7"/>
<protein>
    <submittedName>
        <fullName evidence="2">Hemin uptake protein HemP</fullName>
    </submittedName>
</protein>
<dbReference type="InterPro" id="IPR019600">
    <property type="entry name" value="Hemin_uptake_protein_HemP"/>
</dbReference>
<sequence length="94" mass="10539">MNRRIHIDMQVRLPRGPVSERAANRIPESQLRSDSTGSVPVQAKPRFGEGGLEPQLKTYGSRELFDGSREVGIEHGGSLYRLKITRQGKLILNK</sequence>
<dbReference type="Gene3D" id="2.10.70.10">
    <property type="entry name" value="Complement Module, domain 1"/>
    <property type="match status" value="1"/>
</dbReference>